<keyword evidence="3" id="KW-0378">Hydrolase</keyword>
<dbReference type="Proteomes" id="UP000193498">
    <property type="component" value="Unassembled WGS sequence"/>
</dbReference>
<comment type="caution">
    <text evidence="9">The sequence shown here is derived from an EMBL/GenBank/DDBJ whole genome shotgun (WGS) entry which is preliminary data.</text>
</comment>
<dbReference type="GO" id="GO:0034389">
    <property type="term" value="P:lipid droplet organization"/>
    <property type="evidence" value="ECO:0007669"/>
    <property type="project" value="TreeGrafter"/>
</dbReference>
<evidence type="ECO:0000256" key="2">
    <source>
        <dbReference type="ARBA" id="ARBA00022692"/>
    </source>
</evidence>
<organism evidence="9 10">
    <name type="scientific">Basidiobolus meristosporus CBS 931.73</name>
    <dbReference type="NCBI Taxonomy" id="1314790"/>
    <lineage>
        <taxon>Eukaryota</taxon>
        <taxon>Fungi</taxon>
        <taxon>Fungi incertae sedis</taxon>
        <taxon>Zoopagomycota</taxon>
        <taxon>Entomophthoromycotina</taxon>
        <taxon>Basidiobolomycetes</taxon>
        <taxon>Basidiobolales</taxon>
        <taxon>Basidiobolaceae</taxon>
        <taxon>Basidiobolus</taxon>
    </lineage>
</organism>
<evidence type="ECO:0000256" key="7">
    <source>
        <dbReference type="ARBA" id="ARBA00023136"/>
    </source>
</evidence>
<accession>A0A1Y1XZ31</accession>
<dbReference type="AlphaFoldDB" id="A0A1Y1XZ31"/>
<keyword evidence="5 8" id="KW-1133">Transmembrane helix</keyword>
<evidence type="ECO:0000256" key="1">
    <source>
        <dbReference type="ARBA" id="ARBA00004477"/>
    </source>
</evidence>
<dbReference type="InterPro" id="IPR019388">
    <property type="entry name" value="FIT"/>
</dbReference>
<gene>
    <name evidence="9" type="ORF">K493DRAFT_304416</name>
</gene>
<keyword evidence="7 8" id="KW-0472">Membrane</keyword>
<dbReference type="OrthoDB" id="5579088at2759"/>
<evidence type="ECO:0000256" key="5">
    <source>
        <dbReference type="ARBA" id="ARBA00022989"/>
    </source>
</evidence>
<sequence length="204" mass="23088">MSSSLTEPEKHHLRAVEKQVFAGQNIQRDLVNASSLSQGPTLSNFCIQQFQPITLMYAGTAPLGSLVHFLHPAHEAYFSDERNLFNGVFVTYGWGWTSVLYLPFVTIAFARLDIKEAGPFWFRWLLATLYWYFMTQSFAGPSVTESNGGEWAGGHDMSGHCMLLVHASLFLWEKLKFGWFNPRLNTRINRHLASKMLGIGLIAL</sequence>
<name>A0A1Y1XZ31_9FUNG</name>
<evidence type="ECO:0000256" key="8">
    <source>
        <dbReference type="SAM" id="Phobius"/>
    </source>
</evidence>
<dbReference type="InParanoid" id="A0A1Y1XZ31"/>
<dbReference type="GO" id="GO:0010945">
    <property type="term" value="F:coenzyme A diphosphatase activity"/>
    <property type="evidence" value="ECO:0007669"/>
    <property type="project" value="InterPro"/>
</dbReference>
<dbReference type="STRING" id="1314790.A0A1Y1XZ31"/>
<reference evidence="9 10" key="1">
    <citation type="submission" date="2016-07" db="EMBL/GenBank/DDBJ databases">
        <title>Pervasive Adenine N6-methylation of Active Genes in Fungi.</title>
        <authorList>
            <consortium name="DOE Joint Genome Institute"/>
            <person name="Mondo S.J."/>
            <person name="Dannebaum R.O."/>
            <person name="Kuo R.C."/>
            <person name="Labutti K."/>
            <person name="Haridas S."/>
            <person name="Kuo A."/>
            <person name="Salamov A."/>
            <person name="Ahrendt S.R."/>
            <person name="Lipzen A."/>
            <person name="Sullivan W."/>
            <person name="Andreopoulos W.B."/>
            <person name="Clum A."/>
            <person name="Lindquist E."/>
            <person name="Daum C."/>
            <person name="Ramamoorthy G.K."/>
            <person name="Gryganskyi A."/>
            <person name="Culley D."/>
            <person name="Magnuson J.K."/>
            <person name="James T.Y."/>
            <person name="O'Malley M.A."/>
            <person name="Stajich J.E."/>
            <person name="Spatafora J.W."/>
            <person name="Visel A."/>
            <person name="Grigoriev I.V."/>
        </authorList>
    </citation>
    <scope>NUCLEOTIDE SEQUENCE [LARGE SCALE GENOMIC DNA]</scope>
    <source>
        <strain evidence="9 10">CBS 931.73</strain>
    </source>
</reference>
<dbReference type="GO" id="GO:0005789">
    <property type="term" value="C:endoplasmic reticulum membrane"/>
    <property type="evidence" value="ECO:0007669"/>
    <property type="project" value="UniProtKB-SubCell"/>
</dbReference>
<feature type="transmembrane region" description="Helical" evidence="8">
    <location>
        <begin position="89"/>
        <end position="109"/>
    </location>
</feature>
<keyword evidence="10" id="KW-1185">Reference proteome</keyword>
<comment type="subcellular location">
    <subcellularLocation>
        <location evidence="1">Endoplasmic reticulum membrane</location>
        <topology evidence="1">Multi-pass membrane protein</topology>
    </subcellularLocation>
</comment>
<protein>
    <submittedName>
        <fullName evidence="9">Uncharacterized protein</fullName>
    </submittedName>
</protein>
<keyword evidence="6" id="KW-0443">Lipid metabolism</keyword>
<keyword evidence="4" id="KW-0256">Endoplasmic reticulum</keyword>
<evidence type="ECO:0000256" key="6">
    <source>
        <dbReference type="ARBA" id="ARBA00023098"/>
    </source>
</evidence>
<evidence type="ECO:0000256" key="3">
    <source>
        <dbReference type="ARBA" id="ARBA00022801"/>
    </source>
</evidence>
<evidence type="ECO:0000256" key="4">
    <source>
        <dbReference type="ARBA" id="ARBA00022824"/>
    </source>
</evidence>
<dbReference type="GO" id="GO:0019915">
    <property type="term" value="P:lipid storage"/>
    <property type="evidence" value="ECO:0007669"/>
    <property type="project" value="InterPro"/>
</dbReference>
<keyword evidence="2 8" id="KW-0812">Transmembrane</keyword>
<proteinExistence type="predicted"/>
<evidence type="ECO:0000313" key="9">
    <source>
        <dbReference type="EMBL" id="ORX91023.1"/>
    </source>
</evidence>
<dbReference type="Pfam" id="PF10261">
    <property type="entry name" value="FIT"/>
    <property type="match status" value="2"/>
</dbReference>
<dbReference type="EMBL" id="MCFE01000347">
    <property type="protein sequence ID" value="ORX91023.1"/>
    <property type="molecule type" value="Genomic_DNA"/>
</dbReference>
<evidence type="ECO:0000313" key="10">
    <source>
        <dbReference type="Proteomes" id="UP000193498"/>
    </source>
</evidence>
<dbReference type="PANTHER" id="PTHR23129:SF0">
    <property type="entry name" value="ACYL-COENZYME A DIPHOSPHATASE FITM2"/>
    <property type="match status" value="1"/>
</dbReference>
<dbReference type="PANTHER" id="PTHR23129">
    <property type="entry name" value="ACYL-COENZYME A DIPHOSPHATASE FITM2"/>
    <property type="match status" value="1"/>
</dbReference>
<dbReference type="FunCoup" id="A0A1Y1XZ31">
    <property type="interactions" value="279"/>
</dbReference>
<dbReference type="GO" id="GO:0008654">
    <property type="term" value="P:phospholipid biosynthetic process"/>
    <property type="evidence" value="ECO:0007669"/>
    <property type="project" value="TreeGrafter"/>
</dbReference>